<sequence length="293" mass="32636">MPSAASPYASPHTTPHKLRNPLPKVDDVDDDKQSTTSRDSGVPRADHALESLRLVAGNRVRHARCVPEFLEEIANKGVQDSLKDSSSRKFKIICGSEARSFFKNYVENYNKELEQSRNDNDKTSRGVMPSPIVFAVTAWESGQKCVDYYMTWRGKARGHHSKEYEHQVAILDDDFRRLARGLDKEYKRISPLRTFGNLSQPQPSRKFEKGHRSSRKPRAPPGIAISSSEEPLPVTGVTGTPLPEAPASATDSVMSLPLLNMIRGVPFSHRVPLRVTNPDRLSMISDVGMSSVT</sequence>
<gene>
    <name evidence="2" type="ORF">CVT26_008611</name>
</gene>
<feature type="region of interest" description="Disordered" evidence="1">
    <location>
        <begin position="194"/>
        <end position="248"/>
    </location>
</feature>
<dbReference type="AlphaFoldDB" id="A0A409WNZ8"/>
<dbReference type="EMBL" id="NHYE01004964">
    <property type="protein sequence ID" value="PPQ80227.1"/>
    <property type="molecule type" value="Genomic_DNA"/>
</dbReference>
<organism evidence="2 3">
    <name type="scientific">Gymnopilus dilepis</name>
    <dbReference type="NCBI Taxonomy" id="231916"/>
    <lineage>
        <taxon>Eukaryota</taxon>
        <taxon>Fungi</taxon>
        <taxon>Dikarya</taxon>
        <taxon>Basidiomycota</taxon>
        <taxon>Agaricomycotina</taxon>
        <taxon>Agaricomycetes</taxon>
        <taxon>Agaricomycetidae</taxon>
        <taxon>Agaricales</taxon>
        <taxon>Agaricineae</taxon>
        <taxon>Hymenogastraceae</taxon>
        <taxon>Gymnopilus</taxon>
    </lineage>
</organism>
<evidence type="ECO:0000256" key="1">
    <source>
        <dbReference type="SAM" id="MobiDB-lite"/>
    </source>
</evidence>
<keyword evidence="3" id="KW-1185">Reference proteome</keyword>
<name>A0A409WNZ8_9AGAR</name>
<dbReference type="OrthoDB" id="3048996at2759"/>
<protein>
    <submittedName>
        <fullName evidence="2">Uncharacterized protein</fullName>
    </submittedName>
</protein>
<dbReference type="InParanoid" id="A0A409WNZ8"/>
<accession>A0A409WNZ8</accession>
<reference evidence="2 3" key="1">
    <citation type="journal article" date="2018" name="Evol. Lett.">
        <title>Horizontal gene cluster transfer increased hallucinogenic mushroom diversity.</title>
        <authorList>
            <person name="Reynolds H.T."/>
            <person name="Vijayakumar V."/>
            <person name="Gluck-Thaler E."/>
            <person name="Korotkin H.B."/>
            <person name="Matheny P.B."/>
            <person name="Slot J.C."/>
        </authorList>
    </citation>
    <scope>NUCLEOTIDE SEQUENCE [LARGE SCALE GENOMIC DNA]</scope>
    <source>
        <strain evidence="2 3">SRW20</strain>
    </source>
</reference>
<evidence type="ECO:0000313" key="3">
    <source>
        <dbReference type="Proteomes" id="UP000284706"/>
    </source>
</evidence>
<proteinExistence type="predicted"/>
<evidence type="ECO:0000313" key="2">
    <source>
        <dbReference type="EMBL" id="PPQ80227.1"/>
    </source>
</evidence>
<dbReference type="Proteomes" id="UP000284706">
    <property type="component" value="Unassembled WGS sequence"/>
</dbReference>
<comment type="caution">
    <text evidence="2">The sequence shown here is derived from an EMBL/GenBank/DDBJ whole genome shotgun (WGS) entry which is preliminary data.</text>
</comment>
<feature type="region of interest" description="Disordered" evidence="1">
    <location>
        <begin position="1"/>
        <end position="45"/>
    </location>
</feature>